<keyword evidence="9" id="KW-1185">Reference proteome</keyword>
<dbReference type="PATRIC" id="fig|269796.9.peg.658"/>
<evidence type="ECO:0000256" key="7">
    <source>
        <dbReference type="SAM" id="Phobius"/>
    </source>
</evidence>
<feature type="transmembrane region" description="Helical" evidence="7">
    <location>
        <begin position="105"/>
        <end position="124"/>
    </location>
</feature>
<dbReference type="eggNOG" id="COG2855">
    <property type="taxonomic scope" value="Bacteria"/>
</dbReference>
<evidence type="ECO:0008006" key="10">
    <source>
        <dbReference type="Google" id="ProtNLM"/>
    </source>
</evidence>
<feature type="transmembrane region" description="Helical" evidence="7">
    <location>
        <begin position="288"/>
        <end position="309"/>
    </location>
</feature>
<dbReference type="STRING" id="269796.Rru_A0605"/>
<comment type="subcellular location">
    <subcellularLocation>
        <location evidence="1">Cell membrane</location>
        <topology evidence="1">Multi-pass membrane protein</topology>
    </subcellularLocation>
</comment>
<feature type="transmembrane region" description="Helical" evidence="7">
    <location>
        <begin position="321"/>
        <end position="342"/>
    </location>
</feature>
<evidence type="ECO:0000256" key="5">
    <source>
        <dbReference type="ARBA" id="ARBA00022989"/>
    </source>
</evidence>
<evidence type="ECO:0000256" key="6">
    <source>
        <dbReference type="ARBA" id="ARBA00023136"/>
    </source>
</evidence>
<dbReference type="AlphaFoldDB" id="Q2RWT6"/>
<evidence type="ECO:0000256" key="2">
    <source>
        <dbReference type="ARBA" id="ARBA00007977"/>
    </source>
</evidence>
<dbReference type="InterPro" id="IPR018383">
    <property type="entry name" value="UPF0324_pro"/>
</dbReference>
<dbReference type="GO" id="GO:0005886">
    <property type="term" value="C:plasma membrane"/>
    <property type="evidence" value="ECO:0007669"/>
    <property type="project" value="UniProtKB-SubCell"/>
</dbReference>
<feature type="transmembrane region" description="Helical" evidence="7">
    <location>
        <begin position="136"/>
        <end position="155"/>
    </location>
</feature>
<dbReference type="Proteomes" id="UP000001929">
    <property type="component" value="Chromosome"/>
</dbReference>
<keyword evidence="5 7" id="KW-1133">Transmembrane helix</keyword>
<dbReference type="HOGENOM" id="CLU_033541_1_1_5"/>
<keyword evidence="4 7" id="KW-0812">Transmembrane</keyword>
<keyword evidence="6 7" id="KW-0472">Membrane</keyword>
<dbReference type="EnsemblBacteria" id="ABC21409">
    <property type="protein sequence ID" value="ABC21409"/>
    <property type="gene ID" value="Rru_A0605"/>
</dbReference>
<evidence type="ECO:0000313" key="8">
    <source>
        <dbReference type="EMBL" id="ABC21409.1"/>
    </source>
</evidence>
<dbReference type="KEGG" id="rru:Rru_A0605"/>
<dbReference type="InterPro" id="IPR038770">
    <property type="entry name" value="Na+/solute_symporter_sf"/>
</dbReference>
<dbReference type="PhylomeDB" id="Q2RWT6"/>
<organism evidence="8 9">
    <name type="scientific">Rhodospirillum rubrum (strain ATCC 11170 / ATH 1.1.1 / DSM 467 / LMG 4362 / NCIMB 8255 / S1)</name>
    <dbReference type="NCBI Taxonomy" id="269796"/>
    <lineage>
        <taxon>Bacteria</taxon>
        <taxon>Pseudomonadati</taxon>
        <taxon>Pseudomonadota</taxon>
        <taxon>Alphaproteobacteria</taxon>
        <taxon>Rhodospirillales</taxon>
        <taxon>Rhodospirillaceae</taxon>
        <taxon>Rhodospirillum</taxon>
    </lineage>
</organism>
<accession>Q2RWT6</accession>
<evidence type="ECO:0000313" key="9">
    <source>
        <dbReference type="Proteomes" id="UP000001929"/>
    </source>
</evidence>
<feature type="transmembrane region" description="Helical" evidence="7">
    <location>
        <begin position="84"/>
        <end position="99"/>
    </location>
</feature>
<dbReference type="EMBL" id="CP000230">
    <property type="protein sequence ID" value="ABC21409.1"/>
    <property type="molecule type" value="Genomic_DNA"/>
</dbReference>
<keyword evidence="3" id="KW-1003">Cell membrane</keyword>
<evidence type="ECO:0000256" key="3">
    <source>
        <dbReference type="ARBA" id="ARBA00022475"/>
    </source>
</evidence>
<feature type="transmembrane region" description="Helical" evidence="7">
    <location>
        <begin position="167"/>
        <end position="187"/>
    </location>
</feature>
<dbReference type="PANTHER" id="PTHR30106">
    <property type="entry name" value="INNER MEMBRANE PROTEIN YEIH-RELATED"/>
    <property type="match status" value="1"/>
</dbReference>
<feature type="transmembrane region" description="Helical" evidence="7">
    <location>
        <begin position="51"/>
        <end position="72"/>
    </location>
</feature>
<dbReference type="Gene3D" id="1.20.1530.20">
    <property type="match status" value="1"/>
</dbReference>
<evidence type="ECO:0000256" key="1">
    <source>
        <dbReference type="ARBA" id="ARBA00004651"/>
    </source>
</evidence>
<sequence length="351" mass="35626">MMRFRSTAAVLPVPPAGVIAGMFAALPGLGLAFAVAGSGFLLHRLPGLDRISPLIVSIILGMAVNSLWAMPLRAKPGLRVASRRLLRLAVVLLGLQITFDHLRALGAPGMAVVALTLLLTFLLTKALGRLIGVERGLAELIAVGTAVCGASAVVAANTVTQADDEDVAYAIACVTVFGTLAMILYPLLAGALGLAPAAYGLWTGASIHEIAQVLAAGFQHGPQAGEAATVAKLARIALLAPLVLAMGLWKSRGADTSAKGARPPIPWFVVGFIVMIGVSSLIHPSAALSQGAATLTSVLMTVALAAMGLETSLGKLRARGLRPLLLGAASWMVVGLGALALVKVLTTGGGA</sequence>
<dbReference type="Pfam" id="PF03601">
    <property type="entry name" value="Cons_hypoth698"/>
    <property type="match status" value="1"/>
</dbReference>
<gene>
    <name evidence="8" type="ordered locus">Rru_A0605</name>
</gene>
<comment type="similarity">
    <text evidence="2">Belongs to the UPF0324 family.</text>
</comment>
<reference evidence="8 9" key="1">
    <citation type="journal article" date="2011" name="Stand. Genomic Sci.">
        <title>Complete genome sequence of Rhodospirillum rubrum type strain (S1).</title>
        <authorList>
            <person name="Munk A.C."/>
            <person name="Copeland A."/>
            <person name="Lucas S."/>
            <person name="Lapidus A."/>
            <person name="Del Rio T.G."/>
            <person name="Barry K."/>
            <person name="Detter J.C."/>
            <person name="Hammon N."/>
            <person name="Israni S."/>
            <person name="Pitluck S."/>
            <person name="Brettin T."/>
            <person name="Bruce D."/>
            <person name="Han C."/>
            <person name="Tapia R."/>
            <person name="Gilna P."/>
            <person name="Schmutz J."/>
            <person name="Larimer F."/>
            <person name="Land M."/>
            <person name="Kyrpides N.C."/>
            <person name="Mavromatis K."/>
            <person name="Richardson P."/>
            <person name="Rohde M."/>
            <person name="Goker M."/>
            <person name="Klenk H.P."/>
            <person name="Zhang Y."/>
            <person name="Roberts G.P."/>
            <person name="Reslewic S."/>
            <person name="Schwartz D.C."/>
        </authorList>
    </citation>
    <scope>NUCLEOTIDE SEQUENCE [LARGE SCALE GENOMIC DNA]</scope>
    <source>
        <strain evidence="9">ATCC 11170 / ATH 1.1.1 / DSM 467 / LMG 4362 / NCIMB 8255 / S1</strain>
    </source>
</reference>
<name>Q2RWT6_RHORT</name>
<dbReference type="RefSeq" id="WP_011388363.1">
    <property type="nucleotide sequence ID" value="NC_007643.1"/>
</dbReference>
<proteinExistence type="inferred from homology"/>
<dbReference type="PANTHER" id="PTHR30106:SF2">
    <property type="entry name" value="UPF0324 INNER MEMBRANE PROTEIN YEIH"/>
    <property type="match status" value="1"/>
</dbReference>
<protein>
    <recommendedName>
        <fullName evidence="10">Integral membrane protein (TIGR00698 family)</fullName>
    </recommendedName>
</protein>
<feature type="transmembrane region" description="Helical" evidence="7">
    <location>
        <begin position="261"/>
        <end position="282"/>
    </location>
</feature>
<evidence type="ECO:0000256" key="4">
    <source>
        <dbReference type="ARBA" id="ARBA00022692"/>
    </source>
</evidence>